<dbReference type="GO" id="GO:0005886">
    <property type="term" value="C:plasma membrane"/>
    <property type="evidence" value="ECO:0007669"/>
    <property type="project" value="TreeGrafter"/>
</dbReference>
<protein>
    <submittedName>
        <fullName evidence="7 8">UPF0053 family (TlyC)</fullName>
    </submittedName>
</protein>
<dbReference type="InterPro" id="IPR036318">
    <property type="entry name" value="FAD-bd_PCMH-like_sf"/>
</dbReference>
<dbReference type="RefSeq" id="WP_271789057.1">
    <property type="nucleotide sequence ID" value="NZ_CAMXCJ010000001.1"/>
</dbReference>
<proteinExistence type="inferred from homology"/>
<feature type="domain" description="CBS" evidence="6">
    <location>
        <begin position="156"/>
        <end position="213"/>
    </location>
</feature>
<comment type="similarity">
    <text evidence="1">Belongs to the UPF0053 family. Hemolysin C subfamily.</text>
</comment>
<evidence type="ECO:0000256" key="1">
    <source>
        <dbReference type="ARBA" id="ARBA00006446"/>
    </source>
</evidence>
<keyword evidence="2" id="KW-0677">Repeat</keyword>
<dbReference type="InterPro" id="IPR044751">
    <property type="entry name" value="Ion_transp-like_CBS"/>
</dbReference>
<dbReference type="CDD" id="cd04590">
    <property type="entry name" value="CBS_pair_CorC_HlyC_assoc"/>
    <property type="match status" value="1"/>
</dbReference>
<dbReference type="Gene3D" id="3.30.465.10">
    <property type="match status" value="1"/>
</dbReference>
<sequence>MHRGSGSSNNSSSDNGQNSAQQKPRRFKSVISRWIYKSKHPSLRQSIVNLVDEENANDQSPQHVSTEELSTQERLLISNILRLRGKTADDVMIPRADIFAIEDTITFEKALEVMRHENHSRVPVYHTELDNIIGMLHVKDLIAYTGNHEEFNITNLLRQPLFIAPQIPILDLLLQMRQHRTHLGLVIDEYGSIDGLVTIEDLVETIVGDIADEHDDPDVEMMVERDRHTLDLDARMVLEDLEKHIGAFLTEEENNSDIDTIGGLVFRLAEHVPTKGEVLTHSSGLVFRVLDSDPRHIRRLRMHIPNDWNFPASNVPSQTDENDNSQKDL</sequence>
<feature type="domain" description="CBS" evidence="6">
    <location>
        <begin position="92"/>
        <end position="151"/>
    </location>
</feature>
<accession>A0A9W4X643</accession>
<dbReference type="EMBL" id="CAMXCS010000001">
    <property type="protein sequence ID" value="CAI3932612.1"/>
    <property type="molecule type" value="Genomic_DNA"/>
</dbReference>
<dbReference type="Gene3D" id="3.10.580.10">
    <property type="entry name" value="CBS-domain"/>
    <property type="match status" value="1"/>
</dbReference>
<dbReference type="GO" id="GO:0050660">
    <property type="term" value="F:flavin adenine dinucleotide binding"/>
    <property type="evidence" value="ECO:0007669"/>
    <property type="project" value="InterPro"/>
</dbReference>
<dbReference type="AlphaFoldDB" id="A0A9W4X643"/>
<dbReference type="SMART" id="SM00116">
    <property type="entry name" value="CBS"/>
    <property type="match status" value="2"/>
</dbReference>
<feature type="region of interest" description="Disordered" evidence="5">
    <location>
        <begin position="308"/>
        <end position="329"/>
    </location>
</feature>
<dbReference type="Pfam" id="PF03471">
    <property type="entry name" value="CorC_HlyC"/>
    <property type="match status" value="1"/>
</dbReference>
<comment type="caution">
    <text evidence="7">The sequence shown here is derived from an EMBL/GenBank/DDBJ whole genome shotgun (WGS) entry which is preliminary data.</text>
</comment>
<evidence type="ECO:0000256" key="3">
    <source>
        <dbReference type="ARBA" id="ARBA00023122"/>
    </source>
</evidence>
<dbReference type="SUPFAM" id="SSF54631">
    <property type="entry name" value="CBS-domain pair"/>
    <property type="match status" value="1"/>
</dbReference>
<keyword evidence="10" id="KW-1185">Reference proteome</keyword>
<name>A0A9W4X643_9PROT</name>
<organism evidence="7 9">
    <name type="scientific">Commensalibacter communis</name>
    <dbReference type="NCBI Taxonomy" id="2972786"/>
    <lineage>
        <taxon>Bacteria</taxon>
        <taxon>Pseudomonadati</taxon>
        <taxon>Pseudomonadota</taxon>
        <taxon>Alphaproteobacteria</taxon>
        <taxon>Acetobacterales</taxon>
        <taxon>Acetobacteraceae</taxon>
    </lineage>
</organism>
<dbReference type="EMBL" id="CAMXCM010000001">
    <property type="protein sequence ID" value="CAI3928380.1"/>
    <property type="molecule type" value="Genomic_DNA"/>
</dbReference>
<feature type="region of interest" description="Disordered" evidence="5">
    <location>
        <begin position="1"/>
        <end position="26"/>
    </location>
</feature>
<dbReference type="PROSITE" id="PS51371">
    <property type="entry name" value="CBS"/>
    <property type="match status" value="2"/>
</dbReference>
<dbReference type="PANTHER" id="PTHR22777:SF27">
    <property type="entry name" value="MAGNESIUM AND COBALT EFFLUX PROTEIN CORC"/>
    <property type="match status" value="1"/>
</dbReference>
<dbReference type="InterPro" id="IPR000644">
    <property type="entry name" value="CBS_dom"/>
</dbReference>
<evidence type="ECO:0000313" key="9">
    <source>
        <dbReference type="Proteomes" id="UP001154255"/>
    </source>
</evidence>
<dbReference type="Proteomes" id="UP001154255">
    <property type="component" value="Unassembled WGS sequence"/>
</dbReference>
<dbReference type="Proteomes" id="UP001154259">
    <property type="component" value="Unassembled WGS sequence"/>
</dbReference>
<evidence type="ECO:0000259" key="6">
    <source>
        <dbReference type="PROSITE" id="PS51371"/>
    </source>
</evidence>
<dbReference type="PANTHER" id="PTHR22777">
    <property type="entry name" value="HEMOLYSIN-RELATED"/>
    <property type="match status" value="1"/>
</dbReference>
<dbReference type="InterPro" id="IPR005170">
    <property type="entry name" value="Transptr-assoc_dom"/>
</dbReference>
<dbReference type="InterPro" id="IPR046342">
    <property type="entry name" value="CBS_dom_sf"/>
</dbReference>
<evidence type="ECO:0000256" key="4">
    <source>
        <dbReference type="PROSITE-ProRule" id="PRU00703"/>
    </source>
</evidence>
<evidence type="ECO:0000313" key="7">
    <source>
        <dbReference type="EMBL" id="CAI3928380.1"/>
    </source>
</evidence>
<gene>
    <name evidence="8" type="ORF">R53529_LOCUS618</name>
    <name evidence="7" type="ORF">R53530_LOCUS483</name>
</gene>
<evidence type="ECO:0000313" key="8">
    <source>
        <dbReference type="EMBL" id="CAI3932612.1"/>
    </source>
</evidence>
<dbReference type="InterPro" id="IPR016169">
    <property type="entry name" value="FAD-bd_PCMH_sub2"/>
</dbReference>
<evidence type="ECO:0000256" key="2">
    <source>
        <dbReference type="ARBA" id="ARBA00022737"/>
    </source>
</evidence>
<dbReference type="SUPFAM" id="SSF56176">
    <property type="entry name" value="FAD-binding/transporter-associated domain-like"/>
    <property type="match status" value="1"/>
</dbReference>
<feature type="compositionally biased region" description="Low complexity" evidence="5">
    <location>
        <begin position="1"/>
        <end position="22"/>
    </location>
</feature>
<dbReference type="SMART" id="SM01091">
    <property type="entry name" value="CorC_HlyC"/>
    <property type="match status" value="1"/>
</dbReference>
<reference evidence="7" key="1">
    <citation type="submission" date="2022-10" db="EMBL/GenBank/DDBJ databases">
        <authorList>
            <person name="Botero Cardona J."/>
        </authorList>
    </citation>
    <scope>NUCLEOTIDE SEQUENCE</scope>
    <source>
        <strain evidence="7">LMG 31819</strain>
        <strain evidence="8">R-53529</strain>
    </source>
</reference>
<evidence type="ECO:0000256" key="5">
    <source>
        <dbReference type="SAM" id="MobiDB-lite"/>
    </source>
</evidence>
<dbReference type="FunFam" id="3.10.580.10:FF:000002">
    <property type="entry name" value="Magnesium/cobalt efflux protein CorC"/>
    <property type="match status" value="1"/>
</dbReference>
<keyword evidence="3 4" id="KW-0129">CBS domain</keyword>
<evidence type="ECO:0000313" key="10">
    <source>
        <dbReference type="Proteomes" id="UP001154259"/>
    </source>
</evidence>
<dbReference type="Pfam" id="PF00571">
    <property type="entry name" value="CBS"/>
    <property type="match status" value="2"/>
</dbReference>